<evidence type="ECO:0000256" key="2">
    <source>
        <dbReference type="SAM" id="SignalP"/>
    </source>
</evidence>
<dbReference type="RefSeq" id="WP_003983168.1">
    <property type="nucleotide sequence ID" value="NZ_CP043497.1"/>
</dbReference>
<protein>
    <recommendedName>
        <fullName evidence="5">Lipoprotein</fullName>
    </recommendedName>
</protein>
<dbReference type="EMBL" id="CP094298">
    <property type="protein sequence ID" value="UNZ04992.1"/>
    <property type="molecule type" value="Genomic_DNA"/>
</dbReference>
<feature type="region of interest" description="Disordered" evidence="1">
    <location>
        <begin position="22"/>
        <end position="64"/>
    </location>
</feature>
<reference evidence="3 4" key="1">
    <citation type="submission" date="2022-03" db="EMBL/GenBank/DDBJ databases">
        <title>Complete genome of Streptomyces rimosus ssp. rimosus R7 (=ATCC 10970).</title>
        <authorList>
            <person name="Beganovic S."/>
            <person name="Ruckert C."/>
            <person name="Busche T."/>
            <person name="Kalinowski J."/>
            <person name="Wittmann C."/>
        </authorList>
    </citation>
    <scope>NUCLEOTIDE SEQUENCE [LARGE SCALE GENOMIC DNA]</scope>
    <source>
        <strain evidence="3 4">R7</strain>
    </source>
</reference>
<evidence type="ECO:0008006" key="5">
    <source>
        <dbReference type="Google" id="ProtNLM"/>
    </source>
</evidence>
<sequence length="211" mass="22637">MRRSLTLALVCASALLSGCAVTGDPKSAGRTPAASAPEQVWAARKSPEPLGPPNSAGKPTPLRTLPRVPSGDIHQVAPLTIARAAAGPMDSSDDTVKKIKECRSIGQRPCAVQAPRYRDLNGDGKDDLLLAIETGNAWVSLWAFTVKDGVITQILGVSDSARSVELSGRDVIAWDPVEAGGYDMRRVFSWDERLQAMNERVTEYVESSPRK</sequence>
<evidence type="ECO:0000256" key="1">
    <source>
        <dbReference type="SAM" id="MobiDB-lite"/>
    </source>
</evidence>
<gene>
    <name evidence="3" type="ORF">SRIMR7_22830</name>
</gene>
<organism evidence="3 4">
    <name type="scientific">Streptomyces rimosus subsp. rimosus</name>
    <dbReference type="NCBI Taxonomy" id="132474"/>
    <lineage>
        <taxon>Bacteria</taxon>
        <taxon>Bacillati</taxon>
        <taxon>Actinomycetota</taxon>
        <taxon>Actinomycetes</taxon>
        <taxon>Kitasatosporales</taxon>
        <taxon>Streptomycetaceae</taxon>
        <taxon>Streptomyces</taxon>
    </lineage>
</organism>
<feature type="chain" id="PRO_5045582374" description="Lipoprotein" evidence="2">
    <location>
        <begin position="23"/>
        <end position="211"/>
    </location>
</feature>
<keyword evidence="2" id="KW-0732">Signal</keyword>
<dbReference type="PROSITE" id="PS51257">
    <property type="entry name" value="PROKAR_LIPOPROTEIN"/>
    <property type="match status" value="1"/>
</dbReference>
<dbReference type="Proteomes" id="UP000829494">
    <property type="component" value="Chromosome"/>
</dbReference>
<dbReference type="GeneID" id="66855898"/>
<proteinExistence type="predicted"/>
<accession>A0ABY3Z667</accession>
<name>A0ABY3Z667_STRRM</name>
<evidence type="ECO:0000313" key="4">
    <source>
        <dbReference type="Proteomes" id="UP000829494"/>
    </source>
</evidence>
<keyword evidence="4" id="KW-1185">Reference proteome</keyword>
<feature type="signal peptide" evidence="2">
    <location>
        <begin position="1"/>
        <end position="22"/>
    </location>
</feature>
<evidence type="ECO:0000313" key="3">
    <source>
        <dbReference type="EMBL" id="UNZ04992.1"/>
    </source>
</evidence>